<accession>A0A4Y2S2B4</accession>
<gene>
    <name evidence="2" type="ORF">AVEN_226003_1</name>
    <name evidence="1" type="ORF">AVEN_63402_1</name>
</gene>
<dbReference type="Proteomes" id="UP000499080">
    <property type="component" value="Unassembled WGS sequence"/>
</dbReference>
<reference evidence="2 3" key="1">
    <citation type="journal article" date="2019" name="Sci. Rep.">
        <title>Orb-weaving spider Araneus ventricosus genome elucidates the spidroin gene catalogue.</title>
        <authorList>
            <person name="Kono N."/>
            <person name="Nakamura H."/>
            <person name="Ohtoshi R."/>
            <person name="Moran D.A.P."/>
            <person name="Shinohara A."/>
            <person name="Yoshida Y."/>
            <person name="Fujiwara M."/>
            <person name="Mori M."/>
            <person name="Tomita M."/>
            <person name="Arakawa K."/>
        </authorList>
    </citation>
    <scope>NUCLEOTIDE SEQUENCE [LARGE SCALE GENOMIC DNA]</scope>
</reference>
<evidence type="ECO:0000313" key="2">
    <source>
        <dbReference type="EMBL" id="GBN81395.1"/>
    </source>
</evidence>
<dbReference type="EMBL" id="BGPR01019245">
    <property type="protein sequence ID" value="GBN81387.1"/>
    <property type="molecule type" value="Genomic_DNA"/>
</dbReference>
<evidence type="ECO:0000313" key="1">
    <source>
        <dbReference type="EMBL" id="GBN81387.1"/>
    </source>
</evidence>
<proteinExistence type="predicted"/>
<organism evidence="2 3">
    <name type="scientific">Araneus ventricosus</name>
    <name type="common">Orbweaver spider</name>
    <name type="synonym">Epeira ventricosa</name>
    <dbReference type="NCBI Taxonomy" id="182803"/>
    <lineage>
        <taxon>Eukaryota</taxon>
        <taxon>Metazoa</taxon>
        <taxon>Ecdysozoa</taxon>
        <taxon>Arthropoda</taxon>
        <taxon>Chelicerata</taxon>
        <taxon>Arachnida</taxon>
        <taxon>Araneae</taxon>
        <taxon>Araneomorphae</taxon>
        <taxon>Entelegynae</taxon>
        <taxon>Araneoidea</taxon>
        <taxon>Araneidae</taxon>
        <taxon>Araneus</taxon>
    </lineage>
</organism>
<name>A0A4Y2S2B4_ARAVE</name>
<protein>
    <submittedName>
        <fullName evidence="2">Uncharacterized protein</fullName>
    </submittedName>
</protein>
<comment type="caution">
    <text evidence="2">The sequence shown here is derived from an EMBL/GenBank/DDBJ whole genome shotgun (WGS) entry which is preliminary data.</text>
</comment>
<keyword evidence="3" id="KW-1185">Reference proteome</keyword>
<evidence type="ECO:0000313" key="3">
    <source>
        <dbReference type="Proteomes" id="UP000499080"/>
    </source>
</evidence>
<dbReference type="EMBL" id="BGPR01019247">
    <property type="protein sequence ID" value="GBN81395.1"/>
    <property type="molecule type" value="Genomic_DNA"/>
</dbReference>
<sequence>MTCGPRGQITNDRPWIFQCRRFKNRFVNECRGELLGRRADRDLLPMLPCVRANCNRGEMRWIRKARAKHVSSSNYRVSFRFIDVEKGGSGRYTCGGVTSLGVK</sequence>
<dbReference type="AlphaFoldDB" id="A0A4Y2S2B4"/>